<evidence type="ECO:0008006" key="6">
    <source>
        <dbReference type="Google" id="ProtNLM"/>
    </source>
</evidence>
<dbReference type="PROSITE" id="PS51194">
    <property type="entry name" value="HELICASE_CTER"/>
    <property type="match status" value="1"/>
</dbReference>
<feature type="domain" description="Helicase ATP-binding" evidence="2">
    <location>
        <begin position="873"/>
        <end position="1033"/>
    </location>
</feature>
<protein>
    <recommendedName>
        <fullName evidence="6">Helicase</fullName>
    </recommendedName>
</protein>
<dbReference type="Gene3D" id="3.40.50.10810">
    <property type="entry name" value="Tandem AAA-ATPase domain"/>
    <property type="match status" value="1"/>
</dbReference>
<evidence type="ECO:0000256" key="1">
    <source>
        <dbReference type="ARBA" id="ARBA00022801"/>
    </source>
</evidence>
<dbReference type="CDD" id="cd18793">
    <property type="entry name" value="SF2_C_SNF"/>
    <property type="match status" value="1"/>
</dbReference>
<dbReference type="InterPro" id="IPR000330">
    <property type="entry name" value="SNF2_N"/>
</dbReference>
<gene>
    <name evidence="4" type="ORF">A2557_11340</name>
</gene>
<dbReference type="GO" id="GO:0005524">
    <property type="term" value="F:ATP binding"/>
    <property type="evidence" value="ECO:0007669"/>
    <property type="project" value="InterPro"/>
</dbReference>
<accession>A0A1F6H108</accession>
<keyword evidence="1" id="KW-0378">Hydrolase</keyword>
<dbReference type="SUPFAM" id="SSF52540">
    <property type="entry name" value="P-loop containing nucleoside triphosphate hydrolases"/>
    <property type="match status" value="2"/>
</dbReference>
<dbReference type="SMART" id="SM00490">
    <property type="entry name" value="HELICc"/>
    <property type="match status" value="1"/>
</dbReference>
<dbReference type="PANTHER" id="PTHR10799">
    <property type="entry name" value="SNF2/RAD54 HELICASE FAMILY"/>
    <property type="match status" value="1"/>
</dbReference>
<dbReference type="SMART" id="SM00487">
    <property type="entry name" value="DEXDc"/>
    <property type="match status" value="1"/>
</dbReference>
<dbReference type="InterPro" id="IPR049730">
    <property type="entry name" value="SNF2/RAD54-like_C"/>
</dbReference>
<dbReference type="CDD" id="cd18012">
    <property type="entry name" value="DEXQc_arch_SWI2_SNF2"/>
    <property type="match status" value="1"/>
</dbReference>
<dbReference type="Proteomes" id="UP000177583">
    <property type="component" value="Unassembled WGS sequence"/>
</dbReference>
<dbReference type="InterPro" id="IPR027417">
    <property type="entry name" value="P-loop_NTPase"/>
</dbReference>
<evidence type="ECO:0000259" key="2">
    <source>
        <dbReference type="PROSITE" id="PS51192"/>
    </source>
</evidence>
<dbReference type="InterPro" id="IPR001650">
    <property type="entry name" value="Helicase_C-like"/>
</dbReference>
<dbReference type="InterPro" id="IPR014001">
    <property type="entry name" value="Helicase_ATP-bd"/>
</dbReference>
<name>A0A1F6H108_9PROT</name>
<reference evidence="4 5" key="1">
    <citation type="journal article" date="2016" name="Nat. Commun.">
        <title>Thousands of microbial genomes shed light on interconnected biogeochemical processes in an aquifer system.</title>
        <authorList>
            <person name="Anantharaman K."/>
            <person name="Brown C.T."/>
            <person name="Hug L.A."/>
            <person name="Sharon I."/>
            <person name="Castelle C.J."/>
            <person name="Probst A.J."/>
            <person name="Thomas B.C."/>
            <person name="Singh A."/>
            <person name="Wilkins M.J."/>
            <person name="Karaoz U."/>
            <person name="Brodie E.L."/>
            <person name="Williams K.H."/>
            <person name="Hubbard S.S."/>
            <person name="Banfield J.F."/>
        </authorList>
    </citation>
    <scope>NUCLEOTIDE SEQUENCE [LARGE SCALE GENOMIC DNA]</scope>
</reference>
<dbReference type="Pfam" id="PF00271">
    <property type="entry name" value="Helicase_C"/>
    <property type="match status" value="1"/>
</dbReference>
<dbReference type="EMBL" id="MFNF01000008">
    <property type="protein sequence ID" value="OGH04011.1"/>
    <property type="molecule type" value="Genomic_DNA"/>
</dbReference>
<evidence type="ECO:0000313" key="4">
    <source>
        <dbReference type="EMBL" id="OGH04011.1"/>
    </source>
</evidence>
<organism evidence="4 5">
    <name type="scientific">Candidatus Lambdaproteobacteria bacterium RIFOXYD2_FULL_56_26</name>
    <dbReference type="NCBI Taxonomy" id="1817773"/>
    <lineage>
        <taxon>Bacteria</taxon>
        <taxon>Pseudomonadati</taxon>
        <taxon>Pseudomonadota</taxon>
        <taxon>Candidatus Lambdaproteobacteria</taxon>
    </lineage>
</organism>
<dbReference type="Pfam" id="PF00176">
    <property type="entry name" value="SNF2-rel_dom"/>
    <property type="match status" value="1"/>
</dbReference>
<dbReference type="Gene3D" id="3.40.50.300">
    <property type="entry name" value="P-loop containing nucleotide triphosphate hydrolases"/>
    <property type="match status" value="1"/>
</dbReference>
<dbReference type="GO" id="GO:0004386">
    <property type="term" value="F:helicase activity"/>
    <property type="evidence" value="ECO:0007669"/>
    <property type="project" value="UniProtKB-KW"/>
</dbReference>
<comment type="caution">
    <text evidence="4">The sequence shown here is derived from an EMBL/GenBank/DDBJ whole genome shotgun (WGS) entry which is preliminary data.</text>
</comment>
<dbReference type="PROSITE" id="PS51192">
    <property type="entry name" value="HELICASE_ATP_BIND_1"/>
    <property type="match status" value="1"/>
</dbReference>
<feature type="domain" description="Helicase C-terminal" evidence="3">
    <location>
        <begin position="1162"/>
        <end position="1311"/>
    </location>
</feature>
<evidence type="ECO:0000259" key="3">
    <source>
        <dbReference type="PROSITE" id="PS51194"/>
    </source>
</evidence>
<evidence type="ECO:0000313" key="5">
    <source>
        <dbReference type="Proteomes" id="UP000177583"/>
    </source>
</evidence>
<sequence>MQALKRAKNISKDLQKEFLQFLKDYEDWEAQALYLVEDKGTPIEQVIHDLLGVAIKDQGDWKKPSFTPTFEDPAFDQVIPPPPEPGKGGYTVQDYPQFGFKDWKQEHGFDTVPVEVGDIHTIIRFYPVFTPEREEKFLWCFNRSRYGIRGWGNEKPIKSISKSLLDNNNNPGWVVKTFLDENRLLTDAEHRLREAGEEIPNPLVLSSRDTHGALFLLLGHPFLYFGDSTTPIRNSFLPVHFDVQIYELNNHRILSGVFFEYDEEGNKLPIEADDFAEEGIMLFGLPKAVIYKNRYHEIYPTSVPAKMIRDSFKGILIPHDEWVDFVDTWTEWYPDITFTYADSAQSPNFVARNIKSWQFWLSKPEVKVDLFAQEEDIIKIHLHEETRHFNTNKMALTLSPNFDGVNCKLINPAMSPKAAKLMQVIRAIYRTKMTDGYYTVERHGASQVLILAEEYPYAYSYTGEHMVSPEKLDFRVTVTRNPENENQYLLKGEIGRWIEKKKKRDFAQVQKKDGIMPKAVGMVPAFLLQEGRFMRTGSMLSGRLINDTMAGVIVEESEISDFYAAALPYLKQRNIEIYDPQGVLRVSALFNYKLHGKVTIWEVKGVLMGRMETVMLTGIGELAYPFTLNADEFEQTLDKKTYKVPKDFAQEQALREELYATGWVDEGESEYSMREDMAMVFVLEVLPNKNQDSRITYYGGTKLKRWKTKKLVPEISTSIKSGIDWFDVEVQVKVDGQLFDLRQLVKMWKNNEEAVELKTGDGIAVIDNAWIEKFAPILNRLIQTTRKKGKDKGKGTEELILETMEKANLQVDKYQVGLLAELESIATHLDHDEEWEQIQQKLSNFKGIRNQRIPKEVMATLRDYQKEGVNWLCFLYEYGFGGILADDMGLGKTLQTLAFLAILKKRSKSKKPSLVIAPTSVVTNWMAEVRKFVPHFNAVLLHGQKRKALFDDAEKADLVITTYGLLQRDLDWLTSQEFHVTILDEAQNIKNARSKTSQAVMLLKSERRLTLTGTPIENSVMELWSQFNFLMPGFFGPLKEFERDFVKPKKDGGKKKRTDHGLLRRQTKPFILRRLKQNVAKELPPKTQQTLYCEMGEQQKKLYHSVMEVVRQQVKERINAGGVKGAKIAIFDALLKLRQICCDPRLSPLAGPNPPISAKYRLFMETLTEIVGEGHRVLVFSQFVKMLNLMHEDLEREGIPYLQLDGTTKNREELVNRFQQSDEYPVFLISLKAGGTGINLTAADYVIHYDPWWNPAAEAQATDRAYRIGQKNHLFVYKLITRNSIEEKILDLQEKKQALADNIVGNSDSLEEMLNIDDLNDLFAL</sequence>
<proteinExistence type="predicted"/>
<dbReference type="GO" id="GO:0016787">
    <property type="term" value="F:hydrolase activity"/>
    <property type="evidence" value="ECO:0007669"/>
    <property type="project" value="UniProtKB-KW"/>
</dbReference>
<dbReference type="InterPro" id="IPR038718">
    <property type="entry name" value="SNF2-like_sf"/>
</dbReference>